<evidence type="ECO:0000313" key="3">
    <source>
        <dbReference type="Proteomes" id="UP000051063"/>
    </source>
</evidence>
<evidence type="ECO:0000313" key="2">
    <source>
        <dbReference type="EMBL" id="KQL49912.1"/>
    </source>
</evidence>
<gene>
    <name evidence="2" type="ORF">AN963_09555</name>
</gene>
<dbReference type="RefSeq" id="WP_055744238.1">
    <property type="nucleotide sequence ID" value="NZ_LJJB01000007.1"/>
</dbReference>
<name>A0ABR5NED7_BRECH</name>
<feature type="chain" id="PRO_5046028561" evidence="1">
    <location>
        <begin position="22"/>
        <end position="180"/>
    </location>
</feature>
<protein>
    <submittedName>
        <fullName evidence="2">Uncharacterized protein</fullName>
    </submittedName>
</protein>
<keyword evidence="3" id="KW-1185">Reference proteome</keyword>
<evidence type="ECO:0000256" key="1">
    <source>
        <dbReference type="SAM" id="SignalP"/>
    </source>
</evidence>
<reference evidence="2 3" key="1">
    <citation type="submission" date="2015-09" db="EMBL/GenBank/DDBJ databases">
        <title>Genome sequencing project for genomic taxonomy and phylogenomics of Bacillus-like bacteria.</title>
        <authorList>
            <person name="Liu B."/>
            <person name="Wang J."/>
            <person name="Zhu Y."/>
            <person name="Liu G."/>
            <person name="Chen Q."/>
            <person name="Chen Z."/>
            <person name="Lan J."/>
            <person name="Che J."/>
            <person name="Ge C."/>
            <person name="Shi H."/>
            <person name="Pan Z."/>
            <person name="Liu X."/>
        </authorList>
    </citation>
    <scope>NUCLEOTIDE SEQUENCE [LARGE SCALE GENOMIC DNA]</scope>
    <source>
        <strain evidence="2 3">DSM 8552</strain>
    </source>
</reference>
<dbReference type="EMBL" id="LJJB01000007">
    <property type="protein sequence ID" value="KQL49912.1"/>
    <property type="molecule type" value="Genomic_DNA"/>
</dbReference>
<dbReference type="Proteomes" id="UP000051063">
    <property type="component" value="Unassembled WGS sequence"/>
</dbReference>
<organism evidence="2 3">
    <name type="scientific">Brevibacillus choshinensis</name>
    <dbReference type="NCBI Taxonomy" id="54911"/>
    <lineage>
        <taxon>Bacteria</taxon>
        <taxon>Bacillati</taxon>
        <taxon>Bacillota</taxon>
        <taxon>Bacilli</taxon>
        <taxon>Bacillales</taxon>
        <taxon>Paenibacillaceae</taxon>
        <taxon>Brevibacillus</taxon>
    </lineage>
</organism>
<keyword evidence="1" id="KW-0732">Signal</keyword>
<feature type="signal peptide" evidence="1">
    <location>
        <begin position="1"/>
        <end position="21"/>
    </location>
</feature>
<accession>A0ABR5NED7</accession>
<comment type="caution">
    <text evidence="2">The sequence shown here is derived from an EMBL/GenBank/DDBJ whole genome shotgun (WGS) entry which is preliminary data.</text>
</comment>
<sequence length="180" mass="19541">MLYRLCLVLFLIGFMALPASAATDIGSVRINPTPVASWQDLVKRSELIVFAWIDSASQSVPTGRSLREGKLVNYVQTAHVKQVLKGSSHRMLKLVSTGVEPLPDASSPLNRTYPGPLAEGNYVLFLHPVSATDLYSAAGLWQGVYPLYQGQTIALEGAGFSDLNQLTVEQLARKIKSISP</sequence>
<proteinExistence type="predicted"/>